<name>A0A6A6V3N0_9PLEO</name>
<proteinExistence type="predicted"/>
<protein>
    <recommendedName>
        <fullName evidence="4">Lytic polysaccharide monooxygenase</fullName>
    </recommendedName>
</protein>
<organism evidence="2 3">
    <name type="scientific">Sporormia fimetaria CBS 119925</name>
    <dbReference type="NCBI Taxonomy" id="1340428"/>
    <lineage>
        <taxon>Eukaryota</taxon>
        <taxon>Fungi</taxon>
        <taxon>Dikarya</taxon>
        <taxon>Ascomycota</taxon>
        <taxon>Pezizomycotina</taxon>
        <taxon>Dothideomycetes</taxon>
        <taxon>Pleosporomycetidae</taxon>
        <taxon>Pleosporales</taxon>
        <taxon>Sporormiaceae</taxon>
        <taxon>Sporormia</taxon>
    </lineage>
</organism>
<feature type="chain" id="PRO_5025473976" description="Lytic polysaccharide monooxygenase" evidence="1">
    <location>
        <begin position="24"/>
        <end position="219"/>
    </location>
</feature>
<evidence type="ECO:0008006" key="4">
    <source>
        <dbReference type="Google" id="ProtNLM"/>
    </source>
</evidence>
<dbReference type="EMBL" id="MU006589">
    <property type="protein sequence ID" value="KAF2744324.1"/>
    <property type="molecule type" value="Genomic_DNA"/>
</dbReference>
<dbReference type="Proteomes" id="UP000799440">
    <property type="component" value="Unassembled WGS sequence"/>
</dbReference>
<sequence length="219" mass="24347">MPHLNTLTTFLFLALSSPIVAQATVTQASLSGLGQIWVLESDDWRTGNPSQRVGCLTNKGRFVNTENEKECGVFEKLTDYPYTIESTEGNCTFNDEKSERNRDSYYGKMDHAWTCHLGVVADVYDGLYTVDGFNYPFLCVGDLTCYFDAPHIPKPGKSAPLWQFRWGSLQRGITPGHVMVQLMWHRVGEPKRDAAVAPGPRIEVSGVVQAALKGQEIKG</sequence>
<gene>
    <name evidence="2" type="ORF">M011DRAFT_408727</name>
</gene>
<dbReference type="OrthoDB" id="3775566at2759"/>
<evidence type="ECO:0000313" key="3">
    <source>
        <dbReference type="Proteomes" id="UP000799440"/>
    </source>
</evidence>
<feature type="signal peptide" evidence="1">
    <location>
        <begin position="1"/>
        <end position="23"/>
    </location>
</feature>
<keyword evidence="3" id="KW-1185">Reference proteome</keyword>
<reference evidence="2" key="1">
    <citation type="journal article" date="2020" name="Stud. Mycol.">
        <title>101 Dothideomycetes genomes: a test case for predicting lifestyles and emergence of pathogens.</title>
        <authorList>
            <person name="Haridas S."/>
            <person name="Albert R."/>
            <person name="Binder M."/>
            <person name="Bloem J."/>
            <person name="Labutti K."/>
            <person name="Salamov A."/>
            <person name="Andreopoulos B."/>
            <person name="Baker S."/>
            <person name="Barry K."/>
            <person name="Bills G."/>
            <person name="Bluhm B."/>
            <person name="Cannon C."/>
            <person name="Castanera R."/>
            <person name="Culley D."/>
            <person name="Daum C."/>
            <person name="Ezra D."/>
            <person name="Gonzalez J."/>
            <person name="Henrissat B."/>
            <person name="Kuo A."/>
            <person name="Liang C."/>
            <person name="Lipzen A."/>
            <person name="Lutzoni F."/>
            <person name="Magnuson J."/>
            <person name="Mondo S."/>
            <person name="Nolan M."/>
            <person name="Ohm R."/>
            <person name="Pangilinan J."/>
            <person name="Park H.-J."/>
            <person name="Ramirez L."/>
            <person name="Alfaro M."/>
            <person name="Sun H."/>
            <person name="Tritt A."/>
            <person name="Yoshinaga Y."/>
            <person name="Zwiers L.-H."/>
            <person name="Turgeon B."/>
            <person name="Goodwin S."/>
            <person name="Spatafora J."/>
            <person name="Crous P."/>
            <person name="Grigoriev I."/>
        </authorList>
    </citation>
    <scope>NUCLEOTIDE SEQUENCE</scope>
    <source>
        <strain evidence="2">CBS 119925</strain>
    </source>
</reference>
<accession>A0A6A6V3N0</accession>
<keyword evidence="1" id="KW-0732">Signal</keyword>
<evidence type="ECO:0000313" key="2">
    <source>
        <dbReference type="EMBL" id="KAF2744324.1"/>
    </source>
</evidence>
<evidence type="ECO:0000256" key="1">
    <source>
        <dbReference type="SAM" id="SignalP"/>
    </source>
</evidence>
<dbReference type="AlphaFoldDB" id="A0A6A6V3N0"/>